<reference evidence="7" key="1">
    <citation type="journal article" date="2021" name="Nat. Commun.">
        <title>Genetic determinants of endophytism in the Arabidopsis root mycobiome.</title>
        <authorList>
            <person name="Mesny F."/>
            <person name="Miyauchi S."/>
            <person name="Thiergart T."/>
            <person name="Pickel B."/>
            <person name="Atanasova L."/>
            <person name="Karlsson M."/>
            <person name="Huettel B."/>
            <person name="Barry K.W."/>
            <person name="Haridas S."/>
            <person name="Chen C."/>
            <person name="Bauer D."/>
            <person name="Andreopoulos W."/>
            <person name="Pangilinan J."/>
            <person name="LaButti K."/>
            <person name="Riley R."/>
            <person name="Lipzen A."/>
            <person name="Clum A."/>
            <person name="Drula E."/>
            <person name="Henrissat B."/>
            <person name="Kohler A."/>
            <person name="Grigoriev I.V."/>
            <person name="Martin F.M."/>
            <person name="Hacquard S."/>
        </authorList>
    </citation>
    <scope>NUCLEOTIDE SEQUENCE</scope>
    <source>
        <strain evidence="7">MPI-CAGE-CH-0243</strain>
    </source>
</reference>
<dbReference type="Gene3D" id="2.102.10.10">
    <property type="entry name" value="Rieske [2Fe-2S] iron-sulphur domain"/>
    <property type="match status" value="1"/>
</dbReference>
<evidence type="ECO:0000313" key="7">
    <source>
        <dbReference type="EMBL" id="KAH7125722.1"/>
    </source>
</evidence>
<keyword evidence="4" id="KW-0408">Iron</keyword>
<dbReference type="PANTHER" id="PTHR43756:SF6">
    <property type="entry name" value="CLUSTER-BINDING PROTEIN, PUTATIVE (AFU_ORTHOLOGUE AFUA_6G03920)-RELATED"/>
    <property type="match status" value="1"/>
</dbReference>
<organism evidence="7 8">
    <name type="scientific">Dendryphion nanum</name>
    <dbReference type="NCBI Taxonomy" id="256645"/>
    <lineage>
        <taxon>Eukaryota</taxon>
        <taxon>Fungi</taxon>
        <taxon>Dikarya</taxon>
        <taxon>Ascomycota</taxon>
        <taxon>Pezizomycotina</taxon>
        <taxon>Dothideomycetes</taxon>
        <taxon>Pleosporomycetidae</taxon>
        <taxon>Pleosporales</taxon>
        <taxon>Torulaceae</taxon>
        <taxon>Dendryphion</taxon>
    </lineage>
</organism>
<dbReference type="GO" id="GO:0046872">
    <property type="term" value="F:metal ion binding"/>
    <property type="evidence" value="ECO:0007669"/>
    <property type="project" value="UniProtKB-KW"/>
</dbReference>
<keyword evidence="3" id="KW-0560">Oxidoreductase</keyword>
<dbReference type="PANTHER" id="PTHR43756">
    <property type="entry name" value="CHOLINE MONOOXYGENASE, CHLOROPLASTIC"/>
    <property type="match status" value="1"/>
</dbReference>
<proteinExistence type="predicted"/>
<evidence type="ECO:0000313" key="8">
    <source>
        <dbReference type="Proteomes" id="UP000700596"/>
    </source>
</evidence>
<dbReference type="GO" id="GO:0051537">
    <property type="term" value="F:2 iron, 2 sulfur cluster binding"/>
    <property type="evidence" value="ECO:0007669"/>
    <property type="project" value="UniProtKB-KW"/>
</dbReference>
<dbReference type="CDD" id="cd03469">
    <property type="entry name" value="Rieske_RO_Alpha_N"/>
    <property type="match status" value="1"/>
</dbReference>
<keyword evidence="5" id="KW-0411">Iron-sulfur</keyword>
<evidence type="ECO:0000256" key="1">
    <source>
        <dbReference type="ARBA" id="ARBA00022714"/>
    </source>
</evidence>
<evidence type="ECO:0000256" key="5">
    <source>
        <dbReference type="ARBA" id="ARBA00023014"/>
    </source>
</evidence>
<accession>A0A9P9DVB7</accession>
<keyword evidence="2" id="KW-0479">Metal-binding</keyword>
<evidence type="ECO:0000259" key="6">
    <source>
        <dbReference type="PROSITE" id="PS51296"/>
    </source>
</evidence>
<evidence type="ECO:0000256" key="4">
    <source>
        <dbReference type="ARBA" id="ARBA00023004"/>
    </source>
</evidence>
<dbReference type="GO" id="GO:0016491">
    <property type="term" value="F:oxidoreductase activity"/>
    <property type="evidence" value="ECO:0007669"/>
    <property type="project" value="UniProtKB-KW"/>
</dbReference>
<dbReference type="InterPro" id="IPR001663">
    <property type="entry name" value="Rng_hydr_dOase-A"/>
</dbReference>
<dbReference type="SUPFAM" id="SSF50022">
    <property type="entry name" value="ISP domain"/>
    <property type="match status" value="1"/>
</dbReference>
<dbReference type="Proteomes" id="UP000700596">
    <property type="component" value="Unassembled WGS sequence"/>
</dbReference>
<sequence>MEVSKELDLLDGWWTSQEVHTLERRAIFSTEWICVAHSSRFTKSGDYITFDLAGYPILVILGKDRIIRSFHNVCRHRAYTITKKSAGSSLVLGCRYHGWSYDTRGRLVKAPHFDGIEGFEKSQNGLFSIKTCVDRVGFIYITLYASELDNAPNCSGVLKFSENYSITAASKRVSGWDMEGNFNWKILVQLDVSAPNNRSLIEILITGLLSPQADANDAKMFHHHPLTTLIVFPNAQTWAMLTVLPISAIKCTVHCDLFMSVPQDPEPRKFENLKSYIDAHIHALEKIYEVIKKSRPPESFMTSDLKAHLRLEKLTGMEIYPAKTEDRGSESYCKAERGMCVPGDFSE</sequence>
<comment type="caution">
    <text evidence="7">The sequence shown here is derived from an EMBL/GenBank/DDBJ whole genome shotgun (WGS) entry which is preliminary data.</text>
</comment>
<dbReference type="PROSITE" id="PS51296">
    <property type="entry name" value="RIESKE"/>
    <property type="match status" value="1"/>
</dbReference>
<gene>
    <name evidence="7" type="ORF">B0J11DRAFT_435046</name>
</gene>
<feature type="domain" description="Rieske" evidence="6">
    <location>
        <begin position="32"/>
        <end position="120"/>
    </location>
</feature>
<dbReference type="AlphaFoldDB" id="A0A9P9DVB7"/>
<dbReference type="InterPro" id="IPR036922">
    <property type="entry name" value="Rieske_2Fe-2S_sf"/>
</dbReference>
<keyword evidence="1" id="KW-0001">2Fe-2S</keyword>
<dbReference type="EMBL" id="JAGMWT010000007">
    <property type="protein sequence ID" value="KAH7125722.1"/>
    <property type="molecule type" value="Genomic_DNA"/>
</dbReference>
<protein>
    <submittedName>
        <fullName evidence="7">Rieske [2Fe-2S] iron-sulfur domain-containing protein</fullName>
    </submittedName>
</protein>
<dbReference type="PRINTS" id="PR00090">
    <property type="entry name" value="RNGDIOXGNASE"/>
</dbReference>
<name>A0A9P9DVB7_9PLEO</name>
<dbReference type="InterPro" id="IPR017941">
    <property type="entry name" value="Rieske_2Fe-2S"/>
</dbReference>
<evidence type="ECO:0000256" key="3">
    <source>
        <dbReference type="ARBA" id="ARBA00023002"/>
    </source>
</evidence>
<dbReference type="Pfam" id="PF00355">
    <property type="entry name" value="Rieske"/>
    <property type="match status" value="1"/>
</dbReference>
<dbReference type="OrthoDB" id="426882at2759"/>
<evidence type="ECO:0000256" key="2">
    <source>
        <dbReference type="ARBA" id="ARBA00022723"/>
    </source>
</evidence>
<keyword evidence="8" id="KW-1185">Reference proteome</keyword>